<reference evidence="3" key="1">
    <citation type="journal article" date="2019" name="Int. J. Syst. Evol. Microbiol.">
        <title>The Global Catalogue of Microorganisms (GCM) 10K type strain sequencing project: providing services to taxonomists for standard genome sequencing and annotation.</title>
        <authorList>
            <consortium name="The Broad Institute Genomics Platform"/>
            <consortium name="The Broad Institute Genome Sequencing Center for Infectious Disease"/>
            <person name="Wu L."/>
            <person name="Ma J."/>
        </authorList>
    </citation>
    <scope>NUCLEOTIDE SEQUENCE [LARGE SCALE GENOMIC DNA]</scope>
    <source>
        <strain evidence="3">CECT 7297</strain>
    </source>
</reference>
<keyword evidence="3" id="KW-1185">Reference proteome</keyword>
<sequence length="135" mass="14721">MKAMLVLVVALAMSACVNTQQSSSQQHGKRSFSVAEMSDEVRDENGYGCELVDQVDLARFLQTADFESQRTIHDHFSVVGCSVTGKISMNGEISTFVFDYGGIMYLDDGRILACGENCCGSGYEYCTWEASPGES</sequence>
<evidence type="ECO:0000256" key="1">
    <source>
        <dbReference type="SAM" id="SignalP"/>
    </source>
</evidence>
<accession>A0ABV8QKQ8</accession>
<evidence type="ECO:0008006" key="4">
    <source>
        <dbReference type="Google" id="ProtNLM"/>
    </source>
</evidence>
<organism evidence="2 3">
    <name type="scientific">Marinobacter lacisalsi</name>
    <dbReference type="NCBI Taxonomy" id="475979"/>
    <lineage>
        <taxon>Bacteria</taxon>
        <taxon>Pseudomonadati</taxon>
        <taxon>Pseudomonadota</taxon>
        <taxon>Gammaproteobacteria</taxon>
        <taxon>Pseudomonadales</taxon>
        <taxon>Marinobacteraceae</taxon>
        <taxon>Marinobacter</taxon>
    </lineage>
</organism>
<proteinExistence type="predicted"/>
<dbReference type="PROSITE" id="PS51257">
    <property type="entry name" value="PROKAR_LIPOPROTEIN"/>
    <property type="match status" value="1"/>
</dbReference>
<comment type="caution">
    <text evidence="2">The sequence shown here is derived from an EMBL/GenBank/DDBJ whole genome shotgun (WGS) entry which is preliminary data.</text>
</comment>
<name>A0ABV8QKQ8_9GAMM</name>
<feature type="signal peptide" evidence="1">
    <location>
        <begin position="1"/>
        <end position="19"/>
    </location>
</feature>
<dbReference type="EMBL" id="JBHSDI010000050">
    <property type="protein sequence ID" value="MFC4260147.1"/>
    <property type="molecule type" value="Genomic_DNA"/>
</dbReference>
<evidence type="ECO:0000313" key="2">
    <source>
        <dbReference type="EMBL" id="MFC4260147.1"/>
    </source>
</evidence>
<evidence type="ECO:0000313" key="3">
    <source>
        <dbReference type="Proteomes" id="UP001595798"/>
    </source>
</evidence>
<feature type="chain" id="PRO_5047342393" description="Lipoprotein" evidence="1">
    <location>
        <begin position="20"/>
        <end position="135"/>
    </location>
</feature>
<dbReference type="Proteomes" id="UP001595798">
    <property type="component" value="Unassembled WGS sequence"/>
</dbReference>
<protein>
    <recommendedName>
        <fullName evidence="4">Lipoprotein</fullName>
    </recommendedName>
</protein>
<keyword evidence="1" id="KW-0732">Signal</keyword>
<dbReference type="RefSeq" id="WP_379888389.1">
    <property type="nucleotide sequence ID" value="NZ_JBHSDI010000050.1"/>
</dbReference>
<gene>
    <name evidence="2" type="ORF">ACFOZ5_14075</name>
</gene>